<accession>A0ABR9YEY1</accession>
<name>A0ABR9YEY1_9PROT</name>
<sequence>MPQNPTAAALSKACAILEDNAEALDDGSMTDSQWFDMLAELRFASRRFETTENTSAIAA</sequence>
<dbReference type="Proteomes" id="UP000630952">
    <property type="component" value="Unassembled WGS sequence"/>
</dbReference>
<reference evidence="2" key="1">
    <citation type="submission" date="2020-04" db="EMBL/GenBank/DDBJ databases">
        <title>Description of novel Gluconacetobacter.</title>
        <authorList>
            <person name="Sombolestani A."/>
        </authorList>
    </citation>
    <scope>NUCLEOTIDE SEQUENCE [LARGE SCALE GENOMIC DNA]</scope>
    <source>
        <strain evidence="2">LMG 27748</strain>
    </source>
</reference>
<evidence type="ECO:0000313" key="1">
    <source>
        <dbReference type="EMBL" id="MBF0877225.1"/>
    </source>
</evidence>
<evidence type="ECO:0000313" key="2">
    <source>
        <dbReference type="Proteomes" id="UP000630952"/>
    </source>
</evidence>
<organism evidence="1 2">
    <name type="scientific">Gluconobacter cerevisiae</name>
    <dbReference type="NCBI Taxonomy" id="1379734"/>
    <lineage>
        <taxon>Bacteria</taxon>
        <taxon>Pseudomonadati</taxon>
        <taxon>Pseudomonadota</taxon>
        <taxon>Alphaproteobacteria</taxon>
        <taxon>Acetobacterales</taxon>
        <taxon>Acetobacteraceae</taxon>
        <taxon>Gluconobacter</taxon>
    </lineage>
</organism>
<dbReference type="RefSeq" id="WP_194255597.1">
    <property type="nucleotide sequence ID" value="NZ_JABCQO010000008.1"/>
</dbReference>
<reference evidence="1 2" key="2">
    <citation type="submission" date="2020-11" db="EMBL/GenBank/DDBJ databases">
        <title>Description of novel Gluconobacter species.</title>
        <authorList>
            <person name="Cleenwerck I."/>
            <person name="Cnockaert M."/>
            <person name="Borremans W."/>
            <person name="Wieme A.D."/>
            <person name="De Vuyst L."/>
            <person name="Vandamme P."/>
        </authorList>
    </citation>
    <scope>NUCLEOTIDE SEQUENCE [LARGE SCALE GENOMIC DNA]</scope>
    <source>
        <strain evidence="1 2">LMG 27748</strain>
    </source>
</reference>
<proteinExistence type="predicted"/>
<gene>
    <name evidence="1" type="ORF">HKD21_10245</name>
</gene>
<protein>
    <submittedName>
        <fullName evidence="1">Uncharacterized protein</fullName>
    </submittedName>
</protein>
<keyword evidence="2" id="KW-1185">Reference proteome</keyword>
<dbReference type="EMBL" id="JABCQO010000008">
    <property type="protein sequence ID" value="MBF0877225.1"/>
    <property type="molecule type" value="Genomic_DNA"/>
</dbReference>
<comment type="caution">
    <text evidence="1">The sequence shown here is derived from an EMBL/GenBank/DDBJ whole genome shotgun (WGS) entry which is preliminary data.</text>
</comment>